<dbReference type="Proteomes" id="UP000324800">
    <property type="component" value="Unassembled WGS sequence"/>
</dbReference>
<evidence type="ECO:0008006" key="3">
    <source>
        <dbReference type="Google" id="ProtNLM"/>
    </source>
</evidence>
<comment type="caution">
    <text evidence="1">The sequence shown here is derived from an EMBL/GenBank/DDBJ whole genome shotgun (WGS) entry which is preliminary data.</text>
</comment>
<gene>
    <name evidence="1" type="ORF">EZS28_042688</name>
</gene>
<feature type="non-terminal residue" evidence="1">
    <location>
        <position position="1"/>
    </location>
</feature>
<sequence length="424" mass="44782">FTCCVADQNGGGFVSIIGSASTFSSCTVPTVSGHGGAIYLDLASGTETQYDLTGASYSTTTNTLNNAQYGKNLFIKAANLSAAVPINDDTRIKLGALNPETDFYNLMGYHNGNSQIAIPLYYLYTAVDQNIYHVNIDNGQTSGNIGGIDNNGCGHLSYPCLTIDYVITTIIGSSTPKLIGIINEYKLGSVITIDQSGKEVKISNQLSDSGSYTDIKSIMNIEGTGKISLTAGTLSIDKIIFCINQNGTSGYAITGTSTSTQISINNCMMNMASDTSGYSILTGLAELKGGILNINNLTIKDIIISDSPIIFINENAGSLIIDNCQFDSILRTTSDDSTTKIGGTIEATIGERSGIYTQILSGGTLIIEGSCSFICCQARLDLGSALFASISGTNSRLILEDGLQFEGYIKDLEGNIQTQFGQGR</sequence>
<name>A0A5J4TWL3_9EUKA</name>
<protein>
    <recommendedName>
        <fullName evidence="3">Right handed beta helix domain-containing protein</fullName>
    </recommendedName>
</protein>
<reference evidence="1 2" key="1">
    <citation type="submission" date="2019-03" db="EMBL/GenBank/DDBJ databases">
        <title>Single cell metagenomics reveals metabolic interactions within the superorganism composed of flagellate Streblomastix strix and complex community of Bacteroidetes bacteria on its surface.</title>
        <authorList>
            <person name="Treitli S.C."/>
            <person name="Kolisko M."/>
            <person name="Husnik F."/>
            <person name="Keeling P."/>
            <person name="Hampl V."/>
        </authorList>
    </citation>
    <scope>NUCLEOTIDE SEQUENCE [LARGE SCALE GENOMIC DNA]</scope>
    <source>
        <strain evidence="1">ST1C</strain>
    </source>
</reference>
<organism evidence="1 2">
    <name type="scientific">Streblomastix strix</name>
    <dbReference type="NCBI Taxonomy" id="222440"/>
    <lineage>
        <taxon>Eukaryota</taxon>
        <taxon>Metamonada</taxon>
        <taxon>Preaxostyla</taxon>
        <taxon>Oxymonadida</taxon>
        <taxon>Streblomastigidae</taxon>
        <taxon>Streblomastix</taxon>
    </lineage>
</organism>
<dbReference type="AlphaFoldDB" id="A0A5J4TWL3"/>
<evidence type="ECO:0000313" key="2">
    <source>
        <dbReference type="Proteomes" id="UP000324800"/>
    </source>
</evidence>
<dbReference type="EMBL" id="SNRW01025075">
    <property type="protein sequence ID" value="KAA6361785.1"/>
    <property type="molecule type" value="Genomic_DNA"/>
</dbReference>
<accession>A0A5J4TWL3</accession>
<feature type="non-terminal residue" evidence="1">
    <location>
        <position position="424"/>
    </location>
</feature>
<evidence type="ECO:0000313" key="1">
    <source>
        <dbReference type="EMBL" id="KAA6361785.1"/>
    </source>
</evidence>
<proteinExistence type="predicted"/>